<dbReference type="RefSeq" id="XP_071916578.1">
    <property type="nucleotide sequence ID" value="XM_072060477.1"/>
</dbReference>
<feature type="transmembrane region" description="Helical" evidence="1">
    <location>
        <begin position="14"/>
        <end position="40"/>
    </location>
</feature>
<protein>
    <submittedName>
        <fullName evidence="3 4">Uncharacterized protein isoform X1</fullName>
    </submittedName>
</protein>
<sequence length="129" mass="14577">MPLKVDWWEKLINFMFYFASFCFGNFSCASVLPLVAPLYVENFELPLEFVHERLKTKTFLVHIKSVQTQLADARQHYTVIKYSETIDIATSVQLAGKLMTAGEANGSSKVCLRLAGKFDDTDNVEGDES</sequence>
<keyword evidence="1" id="KW-0472">Membrane</keyword>
<reference evidence="3 4" key="1">
    <citation type="submission" date="2025-05" db="UniProtKB">
        <authorList>
            <consortium name="RefSeq"/>
        </authorList>
    </citation>
    <scope>IDENTIFICATION</scope>
    <source>
        <tissue evidence="3 4">Leaves</tissue>
    </source>
</reference>
<evidence type="ECO:0000313" key="5">
    <source>
        <dbReference type="RefSeq" id="XP_071916577.1"/>
    </source>
</evidence>
<dbReference type="GeneID" id="140011495"/>
<evidence type="ECO:0000313" key="3">
    <source>
        <dbReference type="RefSeq" id="XP_071916575.1"/>
    </source>
</evidence>
<evidence type="ECO:0000256" key="1">
    <source>
        <dbReference type="SAM" id="Phobius"/>
    </source>
</evidence>
<keyword evidence="2" id="KW-1185">Reference proteome</keyword>
<dbReference type="RefSeq" id="XP_071916576.1">
    <property type="nucleotide sequence ID" value="XM_072060475.1"/>
</dbReference>
<keyword evidence="1" id="KW-1133">Transmembrane helix</keyword>
<keyword evidence="1" id="KW-0812">Transmembrane</keyword>
<accession>A0ABM4VAL7</accession>
<dbReference type="RefSeq" id="XP_071916575.1">
    <property type="nucleotide sequence ID" value="XM_072060474.1"/>
</dbReference>
<dbReference type="Proteomes" id="UP001652660">
    <property type="component" value="Chromosome 7e"/>
</dbReference>
<proteinExistence type="predicted"/>
<dbReference type="RefSeq" id="XP_071916577.1">
    <property type="nucleotide sequence ID" value="XM_072060476.1"/>
</dbReference>
<organism evidence="2 3">
    <name type="scientific">Coffea arabica</name>
    <name type="common">Arabian coffee</name>
    <dbReference type="NCBI Taxonomy" id="13443"/>
    <lineage>
        <taxon>Eukaryota</taxon>
        <taxon>Viridiplantae</taxon>
        <taxon>Streptophyta</taxon>
        <taxon>Embryophyta</taxon>
        <taxon>Tracheophyta</taxon>
        <taxon>Spermatophyta</taxon>
        <taxon>Magnoliopsida</taxon>
        <taxon>eudicotyledons</taxon>
        <taxon>Gunneridae</taxon>
        <taxon>Pentapetalae</taxon>
        <taxon>asterids</taxon>
        <taxon>lamiids</taxon>
        <taxon>Gentianales</taxon>
        <taxon>Rubiaceae</taxon>
        <taxon>Ixoroideae</taxon>
        <taxon>Gardenieae complex</taxon>
        <taxon>Bertiereae - Coffeeae clade</taxon>
        <taxon>Coffeeae</taxon>
        <taxon>Coffea</taxon>
    </lineage>
</organism>
<name>A0ABM4VAL7_COFAR</name>
<evidence type="ECO:0000313" key="4">
    <source>
        <dbReference type="RefSeq" id="XP_071916576.1"/>
    </source>
</evidence>
<evidence type="ECO:0000313" key="6">
    <source>
        <dbReference type="RefSeq" id="XP_071916578.1"/>
    </source>
</evidence>
<evidence type="ECO:0000313" key="2">
    <source>
        <dbReference type="Proteomes" id="UP001652660"/>
    </source>
</evidence>
<gene>
    <name evidence="3 4 5 6" type="primary">LOC140011495</name>
</gene>